<evidence type="ECO:0000313" key="1">
    <source>
        <dbReference type="EMBL" id="RIV30373.1"/>
    </source>
</evidence>
<comment type="caution">
    <text evidence="1">The sequence shown here is derived from an EMBL/GenBank/DDBJ whole genome shotgun (WGS) entry which is preliminary data.</text>
</comment>
<evidence type="ECO:0000313" key="2">
    <source>
        <dbReference type="Proteomes" id="UP000266067"/>
    </source>
</evidence>
<dbReference type="Proteomes" id="UP000266067">
    <property type="component" value="Unassembled WGS sequence"/>
</dbReference>
<accession>A0A3A1N529</accession>
<proteinExistence type="predicted"/>
<dbReference type="EMBL" id="QXFH01000077">
    <property type="protein sequence ID" value="RIV30373.1"/>
    <property type="molecule type" value="Genomic_DNA"/>
</dbReference>
<organism evidence="1 2">
    <name type="scientific">Flagellimonas lutimaris</name>
    <dbReference type="NCBI Taxonomy" id="475082"/>
    <lineage>
        <taxon>Bacteria</taxon>
        <taxon>Pseudomonadati</taxon>
        <taxon>Bacteroidota</taxon>
        <taxon>Flavobacteriia</taxon>
        <taxon>Flavobacteriales</taxon>
        <taxon>Flavobacteriaceae</taxon>
        <taxon>Flagellimonas</taxon>
    </lineage>
</organism>
<protein>
    <recommendedName>
        <fullName evidence="3">WD40 repeat domain-containing protein</fullName>
    </recommendedName>
</protein>
<dbReference type="AlphaFoldDB" id="A0A3A1N529"/>
<reference evidence="1 2" key="1">
    <citation type="submission" date="2018-08" db="EMBL/GenBank/DDBJ databases">
        <title>Proposal of Muricauda 72 sp.nov. and Muricauda NH166 sp.nov., isolated from seawater.</title>
        <authorList>
            <person name="Cheng H."/>
            <person name="Wu Y.-H."/>
            <person name="Guo L.-L."/>
            <person name="Xu X.-W."/>
        </authorList>
    </citation>
    <scope>NUCLEOTIDE SEQUENCE [LARGE SCALE GENOMIC DNA]</scope>
    <source>
        <strain evidence="1 2">KCTC 22173</strain>
    </source>
</reference>
<gene>
    <name evidence="1" type="ORF">D2V08_14815</name>
</gene>
<sequence length="286" mass="32344">MFVIGMVTNSCNFKKEDFKQGKSVSQEELFLGQKPPGLIPELFALGIVSTNHLEVLAAISPNLDEFYFARQIKGEVSKNLGIRFENGSWNTFMEEPNTGEMFISTDNKTMFLGNKYRERTPTGWSGEKSLESPYDQIPIMRLTSSVLGTYVFDERDSIGTLRMSVVKNGIREEPIEMGNVFNSGTYIAHPFIATDESYIIWDCEKEDGYGSSDLYISFRTKDGSWGAAINMGEDINSDMEDSYASVTSDGKYLIFHRVKLGDTFDESYADIFWVDAQIIETLRPKQ</sequence>
<keyword evidence="2" id="KW-1185">Reference proteome</keyword>
<evidence type="ECO:0008006" key="3">
    <source>
        <dbReference type="Google" id="ProtNLM"/>
    </source>
</evidence>
<name>A0A3A1N529_9FLAO</name>